<dbReference type="CDD" id="cd01763">
    <property type="entry name" value="Ubl_SUMO_like"/>
    <property type="match status" value="1"/>
</dbReference>
<feature type="compositionally biased region" description="Basic and acidic residues" evidence="3">
    <location>
        <begin position="55"/>
        <end position="73"/>
    </location>
</feature>
<evidence type="ECO:0000313" key="6">
    <source>
        <dbReference type="Proteomes" id="UP000494165"/>
    </source>
</evidence>
<sequence>MVGRIKKVLEMDDDEFTGAGDHLAKIKAAISAQLKNASSDVDVFSVLGSGTKSKRASDEKCAASSDASEKEPSPPKIKKVVQEDSSPEIIVSDVEETPDESQDEILLSSDDEYTSAAIESVKRKTEKENNNRKHHFRMREYDASFNEDQHILSYLDHVNQKESEDKLREKHEHSTEPEQNCEMNVKVKWNCGRIERYRLRKMQPFKVVFEALSVKHDIAVDKIMLEYGDDHRICPGDTPDSLGITVAHILNGCALREKVGKPSLEDRNKDKLEIKIQFLDRRVDKISFYLDPEENFSKIYMTLAETLQLPVEKLRLQLEGELVDQKQTAEDLDLESGDVVDCLTLS</sequence>
<protein>
    <recommendedName>
        <fullName evidence="4">Ubiquitin-like domain-containing protein</fullName>
    </recommendedName>
</protein>
<dbReference type="GO" id="GO:0045944">
    <property type="term" value="P:positive regulation of transcription by RNA polymerase II"/>
    <property type="evidence" value="ECO:0007669"/>
    <property type="project" value="TreeGrafter"/>
</dbReference>
<evidence type="ECO:0000256" key="3">
    <source>
        <dbReference type="SAM" id="MobiDB-lite"/>
    </source>
</evidence>
<dbReference type="Gene3D" id="3.10.20.90">
    <property type="entry name" value="Phosphatidylinositol 3-kinase Catalytic Subunit, Chain A, domain 1"/>
    <property type="match status" value="2"/>
</dbReference>
<feature type="region of interest" description="Disordered" evidence="3">
    <location>
        <begin position="49"/>
        <end position="86"/>
    </location>
</feature>
<dbReference type="PANTHER" id="PTHR47187">
    <property type="entry name" value="NFATC2-INTERACTING PROTEIN"/>
    <property type="match status" value="1"/>
</dbReference>
<dbReference type="PANTHER" id="PTHR47187:SF1">
    <property type="entry name" value="NFATC2-INTERACTING PROTEIN"/>
    <property type="match status" value="1"/>
</dbReference>
<dbReference type="Pfam" id="PF11976">
    <property type="entry name" value="Rad60-SLD"/>
    <property type="match status" value="1"/>
</dbReference>
<dbReference type="InterPro" id="IPR022617">
    <property type="entry name" value="Rad60/SUMO-like_dom"/>
</dbReference>
<keyword evidence="6" id="KW-1185">Reference proteome</keyword>
<dbReference type="GO" id="GO:0005634">
    <property type="term" value="C:nucleus"/>
    <property type="evidence" value="ECO:0007669"/>
    <property type="project" value="UniProtKB-SubCell"/>
</dbReference>
<dbReference type="SUPFAM" id="SSF54236">
    <property type="entry name" value="Ubiquitin-like"/>
    <property type="match status" value="2"/>
</dbReference>
<comment type="caution">
    <text evidence="5">The sequence shown here is derived from an EMBL/GenBank/DDBJ whole genome shotgun (WGS) entry which is preliminary data.</text>
</comment>
<organism evidence="5 6">
    <name type="scientific">Cloeon dipterum</name>
    <dbReference type="NCBI Taxonomy" id="197152"/>
    <lineage>
        <taxon>Eukaryota</taxon>
        <taxon>Metazoa</taxon>
        <taxon>Ecdysozoa</taxon>
        <taxon>Arthropoda</taxon>
        <taxon>Hexapoda</taxon>
        <taxon>Insecta</taxon>
        <taxon>Pterygota</taxon>
        <taxon>Palaeoptera</taxon>
        <taxon>Ephemeroptera</taxon>
        <taxon>Pisciforma</taxon>
        <taxon>Baetidae</taxon>
        <taxon>Cloeon</taxon>
    </lineage>
</organism>
<dbReference type="InterPro" id="IPR029071">
    <property type="entry name" value="Ubiquitin-like_domsf"/>
</dbReference>
<dbReference type="Proteomes" id="UP000494165">
    <property type="component" value="Unassembled WGS sequence"/>
</dbReference>
<gene>
    <name evidence="5" type="ORF">CLODIP_2_CD10846</name>
</gene>
<feature type="domain" description="Ubiquitin-like" evidence="4">
    <location>
        <begin position="272"/>
        <end position="340"/>
    </location>
</feature>
<evidence type="ECO:0000256" key="1">
    <source>
        <dbReference type="ARBA" id="ARBA00004123"/>
    </source>
</evidence>
<evidence type="ECO:0000313" key="5">
    <source>
        <dbReference type="EMBL" id="CAB3383385.1"/>
    </source>
</evidence>
<accession>A0A8S1DMF6</accession>
<dbReference type="InterPro" id="IPR000626">
    <property type="entry name" value="Ubiquitin-like_dom"/>
</dbReference>
<reference evidence="5 6" key="1">
    <citation type="submission" date="2020-04" db="EMBL/GenBank/DDBJ databases">
        <authorList>
            <person name="Alioto T."/>
            <person name="Alioto T."/>
            <person name="Gomez Garrido J."/>
        </authorList>
    </citation>
    <scope>NUCLEOTIDE SEQUENCE [LARGE SCALE GENOMIC DNA]</scope>
</reference>
<name>A0A8S1DMF6_9INSE</name>
<proteinExistence type="predicted"/>
<dbReference type="AlphaFoldDB" id="A0A8S1DMF6"/>
<evidence type="ECO:0000256" key="2">
    <source>
        <dbReference type="ARBA" id="ARBA00023242"/>
    </source>
</evidence>
<dbReference type="InterPro" id="IPR052324">
    <property type="entry name" value="NFATC2-Int_DNA_Repair"/>
</dbReference>
<dbReference type="EMBL" id="CADEPI010000307">
    <property type="protein sequence ID" value="CAB3383385.1"/>
    <property type="molecule type" value="Genomic_DNA"/>
</dbReference>
<evidence type="ECO:0000259" key="4">
    <source>
        <dbReference type="PROSITE" id="PS50053"/>
    </source>
</evidence>
<comment type="subcellular location">
    <subcellularLocation>
        <location evidence="1">Nucleus</location>
    </subcellularLocation>
</comment>
<dbReference type="OrthoDB" id="442921at2759"/>
<keyword evidence="2" id="KW-0539">Nucleus</keyword>
<dbReference type="PROSITE" id="PS50053">
    <property type="entry name" value="UBIQUITIN_2"/>
    <property type="match status" value="1"/>
</dbReference>